<evidence type="ECO:0000256" key="1">
    <source>
        <dbReference type="SAM" id="Phobius"/>
    </source>
</evidence>
<reference evidence="2 3" key="1">
    <citation type="submission" date="2021-02" db="EMBL/GenBank/DDBJ databases">
        <title>Complete genome of Desulfoluna sp. strain ASN36.</title>
        <authorList>
            <person name="Takahashi A."/>
            <person name="Kojima H."/>
            <person name="Fukui M."/>
        </authorList>
    </citation>
    <scope>NUCLEOTIDE SEQUENCE [LARGE SCALE GENOMIC DNA]</scope>
    <source>
        <strain evidence="2 3">ASN36</strain>
    </source>
</reference>
<dbReference type="EMBL" id="AP024488">
    <property type="protein sequence ID" value="BCS94978.1"/>
    <property type="molecule type" value="Genomic_DNA"/>
</dbReference>
<dbReference type="Proteomes" id="UP001320148">
    <property type="component" value="Chromosome"/>
</dbReference>
<evidence type="ECO:0000313" key="3">
    <source>
        <dbReference type="Proteomes" id="UP001320148"/>
    </source>
</evidence>
<proteinExistence type="predicted"/>
<feature type="transmembrane region" description="Helical" evidence="1">
    <location>
        <begin position="12"/>
        <end position="30"/>
    </location>
</feature>
<accession>A0ABM7PBR8</accession>
<keyword evidence="3" id="KW-1185">Reference proteome</keyword>
<evidence type="ECO:0000313" key="2">
    <source>
        <dbReference type="EMBL" id="BCS94978.1"/>
    </source>
</evidence>
<keyword evidence="1" id="KW-0812">Transmembrane</keyword>
<organism evidence="2 3">
    <name type="scientific">Desulfoluna limicola</name>
    <dbReference type="NCBI Taxonomy" id="2810562"/>
    <lineage>
        <taxon>Bacteria</taxon>
        <taxon>Pseudomonadati</taxon>
        <taxon>Thermodesulfobacteriota</taxon>
        <taxon>Desulfobacteria</taxon>
        <taxon>Desulfobacterales</taxon>
        <taxon>Desulfolunaceae</taxon>
        <taxon>Desulfoluna</taxon>
    </lineage>
</organism>
<keyword evidence="1" id="KW-1133">Transmembrane helix</keyword>
<protein>
    <submittedName>
        <fullName evidence="2">Uncharacterized protein</fullName>
    </submittedName>
</protein>
<gene>
    <name evidence="2" type="ORF">DSLASN_06100</name>
</gene>
<name>A0ABM7PBR8_9BACT</name>
<keyword evidence="1" id="KW-0472">Membrane</keyword>
<sequence length="72" mass="7879">MYRLNDGNVTWFFEVCGLVCINLLLIRFRLRLPRGKGGFIVVPQTVSASEPDATWGPGDHPLAAGGSFFIAL</sequence>